<accession>A0AB37MDK0</accession>
<gene>
    <name evidence="1" type="ORF">DWZ32_04440</name>
</gene>
<proteinExistence type="predicted"/>
<sequence>MEKVAFHHGETFFPPWWKERNSTVERISVRMEKANRWKGKSIGMPKKGISYCISLISVGI</sequence>
<name>A0AB37MDK0_9BACE</name>
<protein>
    <submittedName>
        <fullName evidence="1">Uncharacterized protein</fullName>
    </submittedName>
</protein>
<reference evidence="1 2" key="1">
    <citation type="submission" date="2018-08" db="EMBL/GenBank/DDBJ databases">
        <title>A genome reference for cultivated species of the human gut microbiota.</title>
        <authorList>
            <person name="Zou Y."/>
            <person name="Xue W."/>
            <person name="Luo G."/>
        </authorList>
    </citation>
    <scope>NUCLEOTIDE SEQUENCE [LARGE SCALE GENOMIC DNA]</scope>
    <source>
        <strain evidence="1 2">AF31-23</strain>
    </source>
</reference>
<dbReference type="RefSeq" id="WP_117707379.1">
    <property type="nucleotide sequence ID" value="NZ_JAQDHL010000024.1"/>
</dbReference>
<evidence type="ECO:0000313" key="1">
    <source>
        <dbReference type="EMBL" id="RHN09065.1"/>
    </source>
</evidence>
<dbReference type="Proteomes" id="UP000286003">
    <property type="component" value="Unassembled WGS sequence"/>
</dbReference>
<comment type="caution">
    <text evidence="1">The sequence shown here is derived from an EMBL/GenBank/DDBJ whole genome shotgun (WGS) entry which is preliminary data.</text>
</comment>
<evidence type="ECO:0000313" key="2">
    <source>
        <dbReference type="Proteomes" id="UP000286003"/>
    </source>
</evidence>
<dbReference type="EMBL" id="QRQM01000004">
    <property type="protein sequence ID" value="RHN09065.1"/>
    <property type="molecule type" value="Genomic_DNA"/>
</dbReference>
<dbReference type="AlphaFoldDB" id="A0AB37MDK0"/>
<organism evidence="1 2">
    <name type="scientific">Bacteroides intestinalis</name>
    <dbReference type="NCBI Taxonomy" id="329854"/>
    <lineage>
        <taxon>Bacteria</taxon>
        <taxon>Pseudomonadati</taxon>
        <taxon>Bacteroidota</taxon>
        <taxon>Bacteroidia</taxon>
        <taxon>Bacteroidales</taxon>
        <taxon>Bacteroidaceae</taxon>
        <taxon>Bacteroides</taxon>
    </lineage>
</organism>